<feature type="region of interest" description="Disordered" evidence="1">
    <location>
        <begin position="74"/>
        <end position="102"/>
    </location>
</feature>
<dbReference type="EMBL" id="JANIIK010000109">
    <property type="protein sequence ID" value="KAJ3597972.1"/>
    <property type="molecule type" value="Genomic_DNA"/>
</dbReference>
<evidence type="ECO:0000256" key="1">
    <source>
        <dbReference type="SAM" id="MobiDB-lite"/>
    </source>
</evidence>
<protein>
    <submittedName>
        <fullName evidence="2">Uncharacterized protein</fullName>
    </submittedName>
</protein>
<comment type="caution">
    <text evidence="2">The sequence shown here is derived from an EMBL/GenBank/DDBJ whole genome shotgun (WGS) entry which is preliminary data.</text>
</comment>
<organism evidence="2 3">
    <name type="scientific">Muraenolepis orangiensis</name>
    <name type="common">Patagonian moray cod</name>
    <dbReference type="NCBI Taxonomy" id="630683"/>
    <lineage>
        <taxon>Eukaryota</taxon>
        <taxon>Metazoa</taxon>
        <taxon>Chordata</taxon>
        <taxon>Craniata</taxon>
        <taxon>Vertebrata</taxon>
        <taxon>Euteleostomi</taxon>
        <taxon>Actinopterygii</taxon>
        <taxon>Neopterygii</taxon>
        <taxon>Teleostei</taxon>
        <taxon>Neoteleostei</taxon>
        <taxon>Acanthomorphata</taxon>
        <taxon>Zeiogadaria</taxon>
        <taxon>Gadariae</taxon>
        <taxon>Gadiformes</taxon>
        <taxon>Muraenolepidoidei</taxon>
        <taxon>Muraenolepididae</taxon>
        <taxon>Muraenolepis</taxon>
    </lineage>
</organism>
<dbReference type="Proteomes" id="UP001148018">
    <property type="component" value="Unassembled WGS sequence"/>
</dbReference>
<dbReference type="AlphaFoldDB" id="A0A9Q0IF05"/>
<keyword evidence="3" id="KW-1185">Reference proteome</keyword>
<proteinExistence type="predicted"/>
<feature type="region of interest" description="Disordered" evidence="1">
    <location>
        <begin position="26"/>
        <end position="50"/>
    </location>
</feature>
<evidence type="ECO:0000313" key="3">
    <source>
        <dbReference type="Proteomes" id="UP001148018"/>
    </source>
</evidence>
<gene>
    <name evidence="2" type="ORF">NHX12_001487</name>
</gene>
<reference evidence="2" key="1">
    <citation type="submission" date="2022-07" db="EMBL/GenBank/DDBJ databases">
        <title>Chromosome-level genome of Muraenolepis orangiensis.</title>
        <authorList>
            <person name="Kim J."/>
        </authorList>
    </citation>
    <scope>NUCLEOTIDE SEQUENCE</scope>
    <source>
        <strain evidence="2">KU_S4_2022</strain>
        <tissue evidence="2">Muscle</tissue>
    </source>
</reference>
<accession>A0A9Q0IF05</accession>
<evidence type="ECO:0000313" key="2">
    <source>
        <dbReference type="EMBL" id="KAJ3597972.1"/>
    </source>
</evidence>
<name>A0A9Q0IF05_9TELE</name>
<dbReference type="OrthoDB" id="1695362at2759"/>
<sequence length="102" mass="10864">MALGATVSSVPKRDTFVVVKGDELHPVTGFSTHDQDPTTDPGLGGAGVSEPGLHRLVFQDSYRISSQMSITPKYKHLSPIPAPAPSYPNDPSGLKDNLKSHL</sequence>